<feature type="coiled-coil region" evidence="3">
    <location>
        <begin position="314"/>
        <end position="366"/>
    </location>
</feature>
<dbReference type="Pfam" id="PF00076">
    <property type="entry name" value="RRM_1"/>
    <property type="match status" value="1"/>
</dbReference>
<proteinExistence type="predicted"/>
<feature type="compositionally biased region" description="Basic and acidic residues" evidence="4">
    <location>
        <begin position="3082"/>
        <end position="3101"/>
    </location>
</feature>
<gene>
    <name evidence="6" type="ORF">PHAECO_LOCUS11800</name>
</gene>
<feature type="region of interest" description="Disordered" evidence="4">
    <location>
        <begin position="2016"/>
        <end position="2080"/>
    </location>
</feature>
<feature type="compositionally biased region" description="Basic residues" evidence="4">
    <location>
        <begin position="1802"/>
        <end position="1817"/>
    </location>
</feature>
<dbReference type="SUPFAM" id="SSF54928">
    <property type="entry name" value="RNA-binding domain, RBD"/>
    <property type="match status" value="1"/>
</dbReference>
<feature type="compositionally biased region" description="Basic and acidic residues" evidence="4">
    <location>
        <begin position="2931"/>
        <end position="2955"/>
    </location>
</feature>
<dbReference type="EMBL" id="OU896714">
    <property type="protein sequence ID" value="CAG9824928.1"/>
    <property type="molecule type" value="Genomic_DNA"/>
</dbReference>
<evidence type="ECO:0000256" key="2">
    <source>
        <dbReference type="PROSITE-ProRule" id="PRU00176"/>
    </source>
</evidence>
<feature type="compositionally biased region" description="Basic and acidic residues" evidence="4">
    <location>
        <begin position="3108"/>
        <end position="3117"/>
    </location>
</feature>
<feature type="region of interest" description="Disordered" evidence="4">
    <location>
        <begin position="2369"/>
        <end position="2794"/>
    </location>
</feature>
<feature type="region of interest" description="Disordered" evidence="4">
    <location>
        <begin position="1338"/>
        <end position="1360"/>
    </location>
</feature>
<feature type="compositionally biased region" description="Basic and acidic residues" evidence="4">
    <location>
        <begin position="3001"/>
        <end position="3026"/>
    </location>
</feature>
<feature type="compositionally biased region" description="Polar residues" evidence="4">
    <location>
        <begin position="2412"/>
        <end position="2429"/>
    </location>
</feature>
<feature type="compositionally biased region" description="Basic and acidic residues" evidence="4">
    <location>
        <begin position="3335"/>
        <end position="3344"/>
    </location>
</feature>
<feature type="compositionally biased region" description="Basic and acidic residues" evidence="4">
    <location>
        <begin position="2739"/>
        <end position="2775"/>
    </location>
</feature>
<dbReference type="InterPro" id="IPR012677">
    <property type="entry name" value="Nucleotide-bd_a/b_plait_sf"/>
</dbReference>
<dbReference type="SMART" id="SM00360">
    <property type="entry name" value="RRM"/>
    <property type="match status" value="1"/>
</dbReference>
<feature type="compositionally biased region" description="Polar residues" evidence="4">
    <location>
        <begin position="2876"/>
        <end position="2894"/>
    </location>
</feature>
<feature type="domain" description="RRM" evidence="5">
    <location>
        <begin position="57"/>
        <end position="135"/>
    </location>
</feature>
<dbReference type="GO" id="GO:0007624">
    <property type="term" value="P:ultradian rhythm"/>
    <property type="evidence" value="ECO:0007669"/>
    <property type="project" value="InterPro"/>
</dbReference>
<feature type="compositionally biased region" description="Polar residues" evidence="4">
    <location>
        <begin position="2512"/>
        <end position="2525"/>
    </location>
</feature>
<feature type="region of interest" description="Disordered" evidence="4">
    <location>
        <begin position="1802"/>
        <end position="1822"/>
    </location>
</feature>
<dbReference type="InterPro" id="IPR000504">
    <property type="entry name" value="RRM_dom"/>
</dbReference>
<feature type="compositionally biased region" description="Low complexity" evidence="4">
    <location>
        <begin position="2693"/>
        <end position="2703"/>
    </location>
</feature>
<feature type="compositionally biased region" description="Basic and acidic residues" evidence="4">
    <location>
        <begin position="3177"/>
        <end position="3217"/>
    </location>
</feature>
<keyword evidence="7" id="KW-1185">Reference proteome</keyword>
<feature type="compositionally biased region" description="Polar residues" evidence="4">
    <location>
        <begin position="3040"/>
        <end position="3063"/>
    </location>
</feature>
<reference evidence="6" key="1">
    <citation type="submission" date="2022-01" db="EMBL/GenBank/DDBJ databases">
        <authorList>
            <person name="King R."/>
        </authorList>
    </citation>
    <scope>NUCLEOTIDE SEQUENCE</scope>
</reference>
<feature type="compositionally biased region" description="Polar residues" evidence="4">
    <location>
        <begin position="3284"/>
        <end position="3301"/>
    </location>
</feature>
<dbReference type="PANTHER" id="PTHR16001">
    <property type="entry name" value="ECTO-NOX DISULFIDE-THIOL EXCHANGER"/>
    <property type="match status" value="1"/>
</dbReference>
<evidence type="ECO:0000256" key="1">
    <source>
        <dbReference type="ARBA" id="ARBA00022884"/>
    </source>
</evidence>
<feature type="region of interest" description="Disordered" evidence="4">
    <location>
        <begin position="2809"/>
        <end position="2955"/>
    </location>
</feature>
<dbReference type="OrthoDB" id="360390at2759"/>
<feature type="region of interest" description="Disordered" evidence="4">
    <location>
        <begin position="1404"/>
        <end position="1438"/>
    </location>
</feature>
<feature type="compositionally biased region" description="Basic and acidic residues" evidence="4">
    <location>
        <begin position="2383"/>
        <end position="2395"/>
    </location>
</feature>
<feature type="compositionally biased region" description="Polar residues" evidence="4">
    <location>
        <begin position="2489"/>
        <end position="2500"/>
    </location>
</feature>
<feature type="compositionally biased region" description="Basic and acidic residues" evidence="4">
    <location>
        <begin position="3452"/>
        <end position="3490"/>
    </location>
</feature>
<feature type="compositionally biased region" description="Basic and acidic residues" evidence="4">
    <location>
        <begin position="2448"/>
        <end position="2459"/>
    </location>
</feature>
<sequence>MNPYLLPESNPVTGVPQPKLYNPEPITAAIDCSSCIVHPPCNFSSATPGQKKPLGCKTIYVGGMPKNSTEMIIKDIFKRFGNITDVRMNTTYWNVSFENENSVDAALAFSGSRVIIGNSGHNDDTGLIHVDYSKAEDMKEWEMVQQKNEIEVTKKDKLSSSFLPLAIYFNETALVQASEDMKKNDKFLNAIKVLEIWFAKGKCNKSNIDRIYSILQIANEHVARLNDERNAFIQTIASQLSHIEGLFTIASKKEVWGYLRDTQRKNLVEWIRELKEYKIPGPQNQSELMTNGNYYIDLTDDAKDADNMTQKVDDIQLKKENDRLRCQVEEYKKREEASKMEQMKEKADLVNAMEQCKKEIEAAKLKEINSQVRIQELQISSNKKGLWCIKQSLKDCPKEGDSYFIRQQNIKIALLENQNAVQRRLLSAEQIKHHLLQKQMENNEICKSADEDVRKQLAELQMRKAREKEVVETLEKTKEYVVDLHNQIDLHKKQLNEVESRKDELEVQLKNLQEETIDMKQAKLIGIISTFLLIHPFGIGFDSIFEYVQRLDAGVSKEDVDYLLVRCCSLFRFDPGKGWTLNTFSSGNHPTKGTPHTPQQKSELIQNSEITAEDETPEFETGKTTTDSGDLPKAHSLCAKKTRWKELQRLKYIMENVKKKRWSLGFERRIQDFRSPNASSTKRKRKIMRISKTENWKLSIPPIDPRRLKWLRENVPVPEKFAEEFILEKQGLALDDDNFRKEPGNSRRKLDWELPVHVHALENNFKTDVVDSSAKNSGKNYTHSPASNKVVTPESSPLEFTTEKLKKMFKSDKDTPIVETSILNSTNSAPDKKCGSSNHNSTVQLVTRPTKHKIKEESSNATALKRMEDEESVSEKLESCQDYSDISDDDLNVSVRDSTSCSLDISGEDSVDVKMSMNHQKPKPYSHFSTAEHKIADIAVPELLNKTAKSYVNIAKTMEEYSTVPFIPINELKRLKYIYDNFKDAASWSPEFMRRIQELRSSNVPLNFPQSKLLKISETMSWLVTIPKISPKKLRWLKRTVPIPFKYPEEFILEKQGLSSIPNSDTPTDLLLVGKIQLQKEDIPETIESDIHKVASVKEDENIFPAEILKSESVEKTQEDSMNISKSLEEANKNKQVPNNSHSGFSSLEEEYRFARILTRFNKSHIWSPELKKRLQEFIAPDADNKDLFRLKMNSSIGTIVEVSYYPLTAEEIKALDGVNIPDKFPEEYRMEKDAARKVDSPERWLFTPEGRQRLSKMKISKNWKQWSPELRKALETLRPTNCLQGYRSHLYGPDGTFKRIDLPPVTHEELGKISKVVIPEKLLEEYINEISGEPDLISNKDRSFDKTEEKESSDLVNEKSTSSTHKVCLHLKIDHKSVMNDIDNTIDEVQKFLSKSKEIADNKKISDESIPKSSSKDVSQSSAIGATKKRKAIDNEDESRISIKRRADHQAGKSVVNKDTETLNVETPKSTMDDKMICPEKNCTPDTGEIIAAGFTIPLQIQSVTDNSSRVKSKSPRSEILVDNEDDVDKPSLTTDIEKSCEDMNRRKNCTESNGGGNLTIIQDDTQSVTGQSNMVSSRRQSEHCSGKSVDIHERITPEVEKPNLNKDIIERLCELPSRENNNTKTEKEVIVESSTIISGDIQENTEQPGIQTDLKLTMNRILDSLGPEIIKNLEAIPTIIGPIKTSASKISSRRRSEHCVRKSVDDKERIAPEVEEPNLIKDMERSCELPSKENNNTQTEKEVIAEGSTKIPGEIQENTEQPTIQTDLKLTMNRKVDSLGQEIIQNSEAIPTIVGPIKTSRSKISSRRRSEHRVRKSVDDKETITPEVETPNLIKDMERSYELPGKENNNTQTEKEVVVEGSTKIPGDIQGNTEQPGIQNDLKLTLNRKVDSLGQEIIQNSEAIPTIAGPIKTSGSKISSRRSEHYVRKSVENKERITAQVEKPNLIKDMERSCELPSKENNDTQTEEAVIVEGSTKIPGDIQGDTEQPGIQNDLKLTMNRKVDSLGQEMSRDLEAIPTISGPIETSASKISSRSKSEHHARKSVDSKKKKTPEVEKPNLTEDKERSCDLPSKENNNPQVEKEVIVEGSTMISGDIQENTEQPGIQPDLKLTMNREEDSLGQEIIGNSEAIPTIVGPIENAASEISRRKSEHHVRKSLDKKEKITSEVEKPNLTKESCELPSKDNNNTQIEKEVIVKGSTNIPDIQGNTEQPGIQTDLKLTMKREEDSLGQEVIENLEAIPTIIGPIENRASKISRRSEHHVGKSLDKKETITSEVEKPNLTNASCELPCKDNNNTQIEKEVIEKEVIVKGSTNIPDIQGNTEQPGIQTDLKLIMNKTRDSVSKEVIENSEAFPTILEPINISASKISNRKSDHHAKKSLKNKERKTSQERSRTQIGKDVNNEDSKSSDDIQSGTEQADNQNHSSNIIVPMKPASSKISSKSKSRKSVEAKDRKTSENEIPNLTSTQIDKEPIFKDSTINPDDKQGESVQPGDQNALRSNKHEEREAWDQNISKNVTESSTVLGQMKLASSKRRISDHLARKSIQDRKTPEDEKLNLTKDAKSCGPKNKEENSTRTGNEAEDSSRNPDLQGDTALRLNTNREREALGQDIFKNRTKSSTIEGQMKPASSKKRKTDHSARRSLDSKDRKTPEDEKSNKDKTTSESANKRRNSLLISEQNIVAVSTIPVELQSDSNKSNNSKNHGPNLNEKKDLLSQNNIESVPMKPCKVSSKRKSDHTRKSVENKDGKAADDKKPKSSKDNKKSCEPTNKEKSRTQIGEEIVSGSAMPVDIPGLNKKILSSGQEIIENVTGSPKTSVPIIPAASKVSRRKSEHARKSVENKDRKTPDVDKSNLAKDNKQNYGNKEKNSKPINGETIVTGSTISSNIQGPTKNSDGQDDPKLNINSKTESLGQKNIKSSITVPMKSAASEISKRKSDYVRKSLENKDRESTDVKKIKSLKDNHKLLDRNISKNESFGQDLIKNIKECAAARRKSHHHDRKSSKNKERKSSSNEKPNVTEDNKESHKSTNTPTLKEIIVASSDQSSVNIQGDTENTVSLSNPESNRNKKIQTETSMVLPIKPETIKISKRKSDHDDKKSVRSKDRKKYKVENPAKDNKAIAGSTIINTEQTAIQIDPSQNLKKSIDPLVIGNETKKSTVSFPKTIESKNDQEALQGPGKREETVKKSKNKHSSDKVNERPSKILKKVESKSRSSEHNKKNPVVGKDMPNIGIQDAEKSKEIDNEAEHGSTKRKSDNEAGTSEEKKDTKKPNIERSDRNELRNKENICTASTGEIITAGSETPVQKHGDTDYLSNQRDPKVDQITPKEPEINPNKEAPSESDKNINESDVIPVEIKIEPADIEDAKNNHDEGVNKITITVEDIMNNSLHIKNEPDDNSKAIKSASVTDQNKSGNVEKTSTVSKEKTTTKVPCSELGIQQEVNKSTTTSNGTHTPLHDLKIQDSNKRKSSDKSSKTERDNQSGKNEKKSEKCPSEVTKPSAVLINDEQSVTKDLPRGSNKEPEKSKEHQTDEGENEPERHPDNPAAEAMSYEHSVANELPKDIKDFEMLPKDVQDLLVEFEHSSHLQSENVTRNPRISKQTHKTSGKPEENGPVGEAIVKQEPTYSGEPTQAVPCVVKQEPTPLGVKEEPPELEEPVEPAPIQSSKTLLELSENTQVIRNELDDLLGGSSTKELCDTYWSSRDLQRLSGDLILEDYH</sequence>
<feature type="compositionally biased region" description="Polar residues" evidence="4">
    <location>
        <begin position="2460"/>
        <end position="2469"/>
    </location>
</feature>
<reference evidence="6" key="2">
    <citation type="submission" date="2022-10" db="EMBL/GenBank/DDBJ databases">
        <authorList>
            <consortium name="ENA_rothamsted_submissions"/>
            <consortium name="culmorum"/>
            <person name="King R."/>
        </authorList>
    </citation>
    <scope>NUCLEOTIDE SEQUENCE</scope>
</reference>
<dbReference type="InterPro" id="IPR038876">
    <property type="entry name" value="ENOX"/>
</dbReference>
<feature type="compositionally biased region" description="Polar residues" evidence="4">
    <location>
        <begin position="3437"/>
        <end position="3450"/>
    </location>
</feature>
<dbReference type="GO" id="GO:0009897">
    <property type="term" value="C:external side of plasma membrane"/>
    <property type="evidence" value="ECO:0007669"/>
    <property type="project" value="InterPro"/>
</dbReference>
<feature type="compositionally biased region" description="Basic and acidic residues" evidence="4">
    <location>
        <begin position="3506"/>
        <end position="3539"/>
    </location>
</feature>
<protein>
    <recommendedName>
        <fullName evidence="5">RRM domain-containing protein</fullName>
    </recommendedName>
</protein>
<feature type="compositionally biased region" description="Polar residues" evidence="4">
    <location>
        <begin position="2674"/>
        <end position="2683"/>
    </location>
</feature>
<feature type="compositionally biased region" description="Basic and acidic residues" evidence="4">
    <location>
        <begin position="3315"/>
        <end position="3328"/>
    </location>
</feature>
<evidence type="ECO:0000256" key="4">
    <source>
        <dbReference type="SAM" id="MobiDB-lite"/>
    </source>
</evidence>
<feature type="compositionally biased region" description="Basic residues" evidence="4">
    <location>
        <begin position="2370"/>
        <end position="2382"/>
    </location>
</feature>
<feature type="compositionally biased region" description="Polar residues" evidence="4">
    <location>
        <begin position="3582"/>
        <end position="3595"/>
    </location>
</feature>
<organism evidence="6 7">
    <name type="scientific">Phaedon cochleariae</name>
    <name type="common">Mustard beetle</name>
    <dbReference type="NCBI Taxonomy" id="80249"/>
    <lineage>
        <taxon>Eukaryota</taxon>
        <taxon>Metazoa</taxon>
        <taxon>Ecdysozoa</taxon>
        <taxon>Arthropoda</taxon>
        <taxon>Hexapoda</taxon>
        <taxon>Insecta</taxon>
        <taxon>Pterygota</taxon>
        <taxon>Neoptera</taxon>
        <taxon>Endopterygota</taxon>
        <taxon>Coleoptera</taxon>
        <taxon>Polyphaga</taxon>
        <taxon>Cucujiformia</taxon>
        <taxon>Chrysomeloidea</taxon>
        <taxon>Chrysomelidae</taxon>
        <taxon>Chrysomelinae</taxon>
        <taxon>Chrysomelini</taxon>
        <taxon>Phaedon</taxon>
    </lineage>
</organism>
<feature type="compositionally biased region" description="Low complexity" evidence="4">
    <location>
        <begin position="1412"/>
        <end position="1423"/>
    </location>
</feature>
<evidence type="ECO:0000256" key="3">
    <source>
        <dbReference type="SAM" id="Coils"/>
    </source>
</evidence>
<feature type="region of interest" description="Disordered" evidence="4">
    <location>
        <begin position="3581"/>
        <end position="3662"/>
    </location>
</feature>
<dbReference type="GO" id="GO:0016491">
    <property type="term" value="F:oxidoreductase activity"/>
    <property type="evidence" value="ECO:0007669"/>
    <property type="project" value="InterPro"/>
</dbReference>
<evidence type="ECO:0000313" key="6">
    <source>
        <dbReference type="EMBL" id="CAG9824928.1"/>
    </source>
</evidence>
<evidence type="ECO:0000259" key="5">
    <source>
        <dbReference type="PROSITE" id="PS50102"/>
    </source>
</evidence>
<feature type="compositionally biased region" description="Basic and acidic residues" evidence="4">
    <location>
        <begin position="2637"/>
        <end position="2663"/>
    </location>
</feature>
<evidence type="ECO:0000313" key="7">
    <source>
        <dbReference type="Proteomes" id="UP001153737"/>
    </source>
</evidence>
<accession>A0A9N9SM88</accession>
<feature type="compositionally biased region" description="Polar residues" evidence="4">
    <location>
        <begin position="773"/>
        <end position="796"/>
    </location>
</feature>
<feature type="region of interest" description="Disordered" evidence="4">
    <location>
        <begin position="611"/>
        <end position="632"/>
    </location>
</feature>
<feature type="region of interest" description="Disordered" evidence="4">
    <location>
        <begin position="3386"/>
        <end position="3555"/>
    </location>
</feature>
<feature type="region of interest" description="Disordered" evidence="4">
    <location>
        <begin position="770"/>
        <end position="796"/>
    </location>
</feature>
<feature type="compositionally biased region" description="Basic and acidic residues" evidence="4">
    <location>
        <begin position="2402"/>
        <end position="2411"/>
    </location>
</feature>
<dbReference type="Proteomes" id="UP001153737">
    <property type="component" value="Chromosome 8"/>
</dbReference>
<feature type="compositionally biased region" description="Polar residues" evidence="4">
    <location>
        <begin position="3123"/>
        <end position="3141"/>
    </location>
</feature>
<dbReference type="PROSITE" id="PS50102">
    <property type="entry name" value="RRM"/>
    <property type="match status" value="1"/>
</dbReference>
<dbReference type="PANTHER" id="PTHR16001:SF4">
    <property type="entry name" value="ECTO-NOX DISULFIDE-THIOL EXCHANGER 1-LIKE PROTEIN"/>
    <property type="match status" value="1"/>
</dbReference>
<feature type="compositionally biased region" description="Basic and acidic residues" evidence="4">
    <location>
        <begin position="3388"/>
        <end position="3397"/>
    </location>
</feature>
<dbReference type="Gene3D" id="3.30.70.330">
    <property type="match status" value="1"/>
</dbReference>
<feature type="compositionally biased region" description="Polar residues" evidence="4">
    <location>
        <begin position="2903"/>
        <end position="2921"/>
    </location>
</feature>
<feature type="coiled-coil region" evidence="3">
    <location>
        <begin position="457"/>
        <end position="522"/>
    </location>
</feature>
<feature type="compositionally biased region" description="Basic and acidic residues" evidence="4">
    <location>
        <begin position="3233"/>
        <end position="3283"/>
    </location>
</feature>
<name>A0A9N9SM88_PHACE</name>
<feature type="compositionally biased region" description="Basic and acidic residues" evidence="4">
    <location>
        <begin position="865"/>
        <end position="879"/>
    </location>
</feature>
<keyword evidence="1 2" id="KW-0694">RNA-binding</keyword>
<dbReference type="InterPro" id="IPR035979">
    <property type="entry name" value="RBD_domain_sf"/>
</dbReference>
<keyword evidence="3" id="KW-0175">Coiled coil</keyword>
<feature type="compositionally biased region" description="Polar residues" evidence="4">
    <location>
        <begin position="3402"/>
        <end position="3411"/>
    </location>
</feature>
<feature type="region of interest" description="Disordered" evidence="4">
    <location>
        <begin position="849"/>
        <end position="881"/>
    </location>
</feature>
<feature type="compositionally biased region" description="Basic and acidic residues" evidence="4">
    <location>
        <begin position="1339"/>
        <end position="1358"/>
    </location>
</feature>
<feature type="region of interest" description="Disordered" evidence="4">
    <location>
        <begin position="1548"/>
        <end position="1589"/>
    </location>
</feature>
<feature type="compositionally biased region" description="Basic and acidic residues" evidence="4">
    <location>
        <begin position="2835"/>
        <end position="2869"/>
    </location>
</feature>
<feature type="region of interest" description="Disordered" evidence="4">
    <location>
        <begin position="2987"/>
        <end position="3348"/>
    </location>
</feature>
<feature type="compositionally biased region" description="Basic residues" evidence="4">
    <location>
        <begin position="2990"/>
        <end position="3000"/>
    </location>
</feature>
<feature type="compositionally biased region" description="Basic and acidic residues" evidence="4">
    <location>
        <begin position="2536"/>
        <end position="2575"/>
    </location>
</feature>
<feature type="compositionally biased region" description="Basic and acidic residues" evidence="4">
    <location>
        <begin position="2037"/>
        <end position="2074"/>
    </location>
</feature>
<feature type="compositionally biased region" description="Polar residues" evidence="4">
    <location>
        <begin position="1561"/>
        <end position="1580"/>
    </location>
</feature>
<dbReference type="GO" id="GO:0003723">
    <property type="term" value="F:RNA binding"/>
    <property type="evidence" value="ECO:0007669"/>
    <property type="project" value="UniProtKB-UniRule"/>
</dbReference>